<dbReference type="EMBL" id="GBRH01162400">
    <property type="protein sequence ID" value="JAE35496.1"/>
    <property type="molecule type" value="Transcribed_RNA"/>
</dbReference>
<sequence length="46" mass="5241">MSYVTGSSVHINYPSEKKIIVTTRKSIETKGTSQQPLSDMYQKYTN</sequence>
<name>A0A0A9HKW8_ARUDO</name>
<proteinExistence type="predicted"/>
<protein>
    <submittedName>
        <fullName evidence="2">Uncharacterized protein</fullName>
    </submittedName>
</protein>
<evidence type="ECO:0000256" key="1">
    <source>
        <dbReference type="SAM" id="MobiDB-lite"/>
    </source>
</evidence>
<accession>A0A0A9HKW8</accession>
<reference evidence="2" key="2">
    <citation type="journal article" date="2015" name="Data Brief">
        <title>Shoot transcriptome of the giant reed, Arundo donax.</title>
        <authorList>
            <person name="Barrero R.A."/>
            <person name="Guerrero F.D."/>
            <person name="Moolhuijzen P."/>
            <person name="Goolsby J.A."/>
            <person name="Tidwell J."/>
            <person name="Bellgard S.E."/>
            <person name="Bellgard M.I."/>
        </authorList>
    </citation>
    <scope>NUCLEOTIDE SEQUENCE</scope>
    <source>
        <tissue evidence="2">Shoot tissue taken approximately 20 cm above the soil surface</tissue>
    </source>
</reference>
<dbReference type="AlphaFoldDB" id="A0A0A9HKW8"/>
<feature type="compositionally biased region" description="Polar residues" evidence="1">
    <location>
        <begin position="29"/>
        <end position="46"/>
    </location>
</feature>
<evidence type="ECO:0000313" key="2">
    <source>
        <dbReference type="EMBL" id="JAE35496.1"/>
    </source>
</evidence>
<organism evidence="2">
    <name type="scientific">Arundo donax</name>
    <name type="common">Giant reed</name>
    <name type="synonym">Donax arundinaceus</name>
    <dbReference type="NCBI Taxonomy" id="35708"/>
    <lineage>
        <taxon>Eukaryota</taxon>
        <taxon>Viridiplantae</taxon>
        <taxon>Streptophyta</taxon>
        <taxon>Embryophyta</taxon>
        <taxon>Tracheophyta</taxon>
        <taxon>Spermatophyta</taxon>
        <taxon>Magnoliopsida</taxon>
        <taxon>Liliopsida</taxon>
        <taxon>Poales</taxon>
        <taxon>Poaceae</taxon>
        <taxon>PACMAD clade</taxon>
        <taxon>Arundinoideae</taxon>
        <taxon>Arundineae</taxon>
        <taxon>Arundo</taxon>
    </lineage>
</organism>
<reference evidence="2" key="1">
    <citation type="submission" date="2014-09" db="EMBL/GenBank/DDBJ databases">
        <authorList>
            <person name="Magalhaes I.L.F."/>
            <person name="Oliveira U."/>
            <person name="Santos F.R."/>
            <person name="Vidigal T.H.D.A."/>
            <person name="Brescovit A.D."/>
            <person name="Santos A.J."/>
        </authorList>
    </citation>
    <scope>NUCLEOTIDE SEQUENCE</scope>
    <source>
        <tissue evidence="2">Shoot tissue taken approximately 20 cm above the soil surface</tissue>
    </source>
</reference>
<feature type="region of interest" description="Disordered" evidence="1">
    <location>
        <begin position="27"/>
        <end position="46"/>
    </location>
</feature>